<keyword evidence="5 11" id="KW-0851">Voltage-gated channel</keyword>
<keyword evidence="8 11" id="KW-0406">Ion transport</keyword>
<feature type="compositionally biased region" description="Low complexity" evidence="12">
    <location>
        <begin position="674"/>
        <end position="684"/>
    </location>
</feature>
<feature type="compositionally biased region" description="Low complexity" evidence="12">
    <location>
        <begin position="115"/>
        <end position="126"/>
    </location>
</feature>
<keyword evidence="6 11" id="KW-0630">Potassium</keyword>
<name>F2U026_SALR5</name>
<feature type="compositionally biased region" description="Polar residues" evidence="12">
    <location>
        <begin position="695"/>
        <end position="711"/>
    </location>
</feature>
<proteinExistence type="inferred from homology"/>
<evidence type="ECO:0000313" key="16">
    <source>
        <dbReference type="EMBL" id="EGD80754.1"/>
    </source>
</evidence>
<evidence type="ECO:0000256" key="5">
    <source>
        <dbReference type="ARBA" id="ARBA00022882"/>
    </source>
</evidence>
<dbReference type="GO" id="GO:0034702">
    <property type="term" value="C:monoatomic ion channel complex"/>
    <property type="evidence" value="ECO:0007669"/>
    <property type="project" value="UniProtKB-KW"/>
</dbReference>
<evidence type="ECO:0000256" key="1">
    <source>
        <dbReference type="ARBA" id="ARBA00004141"/>
    </source>
</evidence>
<dbReference type="PANTHER" id="PTHR11767">
    <property type="entry name" value="INWARD RECTIFIER POTASSIUM CHANNEL"/>
    <property type="match status" value="1"/>
</dbReference>
<reference evidence="16" key="1">
    <citation type="submission" date="2009-08" db="EMBL/GenBank/DDBJ databases">
        <title>Annotation of Salpingoeca rosetta.</title>
        <authorList>
            <consortium name="The Broad Institute Genome Sequencing Platform"/>
            <person name="Russ C."/>
            <person name="Cuomo C."/>
            <person name="Burger G."/>
            <person name="Gray M.W."/>
            <person name="Holland P.W.H."/>
            <person name="King N."/>
            <person name="Lang F.B.F."/>
            <person name="Roger A.J."/>
            <person name="Ruiz-Trillo I."/>
            <person name="Young S.K."/>
            <person name="Zeng Q."/>
            <person name="Gargeya S."/>
            <person name="Alvarado L."/>
            <person name="Berlin A."/>
            <person name="Chapman S.B."/>
            <person name="Chen Z."/>
            <person name="Freedman E."/>
            <person name="Gellesch M."/>
            <person name="Goldberg J."/>
            <person name="Griggs A."/>
            <person name="Gujja S."/>
            <person name="Heilman E."/>
            <person name="Heiman D."/>
            <person name="Howarth C."/>
            <person name="Mehta T."/>
            <person name="Neiman D."/>
            <person name="Pearson M."/>
            <person name="Roberts A."/>
            <person name="Saif S."/>
            <person name="Shea T."/>
            <person name="Shenoy N."/>
            <person name="Sisk P."/>
            <person name="Stolte C."/>
            <person name="Sykes S."/>
            <person name="White J."/>
            <person name="Yandava C."/>
            <person name="Haas B."/>
            <person name="Nusbaum C."/>
            <person name="Birren B."/>
        </authorList>
    </citation>
    <scope>NUCLEOTIDE SEQUENCE [LARGE SCALE GENOMIC DNA]</scope>
    <source>
        <strain evidence="16">ATCC 50818</strain>
    </source>
</reference>
<feature type="transmembrane region" description="Helical" evidence="13">
    <location>
        <begin position="328"/>
        <end position="349"/>
    </location>
</feature>
<evidence type="ECO:0000256" key="4">
    <source>
        <dbReference type="ARBA" id="ARBA00022692"/>
    </source>
</evidence>
<dbReference type="Gene3D" id="1.10.287.70">
    <property type="match status" value="1"/>
</dbReference>
<feature type="domain" description="Inward rectifier potassium channel C-terminal" evidence="15">
    <location>
        <begin position="364"/>
        <end position="520"/>
    </location>
</feature>
<feature type="region of interest" description="Disordered" evidence="12">
    <location>
        <begin position="584"/>
        <end position="788"/>
    </location>
</feature>
<dbReference type="Proteomes" id="UP000007799">
    <property type="component" value="Unassembled WGS sequence"/>
</dbReference>
<dbReference type="STRING" id="946362.F2U026"/>
<keyword evidence="2 11" id="KW-0813">Transport</keyword>
<dbReference type="InterPro" id="IPR016449">
    <property type="entry name" value="K_chnl_inward-rec_Kir"/>
</dbReference>
<feature type="region of interest" description="Disordered" evidence="12">
    <location>
        <begin position="178"/>
        <end position="201"/>
    </location>
</feature>
<dbReference type="RefSeq" id="XP_004997315.1">
    <property type="nucleotide sequence ID" value="XM_004997258.1"/>
</dbReference>
<keyword evidence="3 11" id="KW-0633">Potassium transport</keyword>
<evidence type="ECO:0000256" key="13">
    <source>
        <dbReference type="SAM" id="Phobius"/>
    </source>
</evidence>
<protein>
    <submittedName>
        <fullName evidence="16">G-protein-coupled inward rectifier potassium channel</fullName>
    </submittedName>
</protein>
<evidence type="ECO:0000256" key="8">
    <source>
        <dbReference type="ARBA" id="ARBA00023065"/>
    </source>
</evidence>
<evidence type="ECO:0000259" key="15">
    <source>
        <dbReference type="Pfam" id="PF17655"/>
    </source>
</evidence>
<dbReference type="GO" id="GO:1990573">
    <property type="term" value="P:potassium ion import across plasma membrane"/>
    <property type="evidence" value="ECO:0007669"/>
    <property type="project" value="TreeGrafter"/>
</dbReference>
<dbReference type="GO" id="GO:0005886">
    <property type="term" value="C:plasma membrane"/>
    <property type="evidence" value="ECO:0007669"/>
    <property type="project" value="TreeGrafter"/>
</dbReference>
<dbReference type="EMBL" id="GL832958">
    <property type="protein sequence ID" value="EGD80754.1"/>
    <property type="molecule type" value="Genomic_DNA"/>
</dbReference>
<evidence type="ECO:0000313" key="17">
    <source>
        <dbReference type="Proteomes" id="UP000007799"/>
    </source>
</evidence>
<dbReference type="GO" id="GO:0005242">
    <property type="term" value="F:inward rectifier potassium channel activity"/>
    <property type="evidence" value="ECO:0007669"/>
    <property type="project" value="InterPro"/>
</dbReference>
<dbReference type="KEGG" id="sre:PTSG_01342"/>
<keyword evidence="10 11" id="KW-0407">Ion channel</keyword>
<comment type="subcellular location">
    <subcellularLocation>
        <location evidence="1 11">Membrane</location>
        <topology evidence="1 11">Multi-pass membrane protein</topology>
    </subcellularLocation>
</comment>
<accession>F2U026</accession>
<dbReference type="SUPFAM" id="SSF81324">
    <property type="entry name" value="Voltage-gated potassium channels"/>
    <property type="match status" value="1"/>
</dbReference>
<evidence type="ECO:0000259" key="14">
    <source>
        <dbReference type="Pfam" id="PF01007"/>
    </source>
</evidence>
<evidence type="ECO:0000256" key="7">
    <source>
        <dbReference type="ARBA" id="ARBA00022989"/>
    </source>
</evidence>
<sequence>MQTTNHGIAYHNERKASFLSAASSLSLASRSGQGSAAARPRPPRIAATAASEDDPYDMDHSHHHHHQHHNNTINDDNHSNAATNNTHTHLAPSSHISFSSSFDPRRTRQTYTETPSPRRSSAPSSAWDKASPRQGSALVRKPTYVRSSNPSPTRKLFKPHDSTLARLSTLRLASDALGKHSATASPQQSQSPGATWNHTQKHGRLSRNLIRSMRMTQISHGRGGLITKHGQTRMFEHVSGLQAWLANFKDMYNFLVNLPSATLVGLFSLFYTCSFLLFGLFWYLLFRSDARCLAEVDDFATAFLFSVETQTTIGYGSKHVRGECEAGIFLLLVQVVMGKLMDAVLLGLITARLTRPDNRVYTLRCSKHAVVAKRDGKQYLMIRIGDMRQRRAPLVNCEVKLLLVMDHITEEGEHIPFYTQRLVVDSGSNSNTPFLAVPNELLHLIDESSPLFGMTPGALRRRHAEIVLILGGQIASLGLNVELRSSYLPPEIKFGHRFQQICCRLADGSCFTDWSHFDSLVIDEDEVYGIATHKYDDDDDEDDGGGEGDSDDERGNGMMFVPQAGDDKAVLGKKRHRWARFGRQQWRKHDADDEVEKWNTSGSDEGVVASRRRGEGEGGDDSRNDSGTHTSSNENSKPRHDRKKSLKGRGRVSTHRRSSSLVAPAMSATTAVNPRSPSSSSRAADATSILAEAAVTSQTPPNAASQPTTAPTPGRGGALVTSGMGQHATVLPGAVPRASDDWPSSSEDEHGGHGVHRGSVSRSCMRASQQAALSQSTGGTQADLSQHTSGIALRAYDVGLVERTMETKLGPEDRDRIASISRHASMASSHKNVSISSS</sequence>
<feature type="transmembrane region" description="Helical" evidence="13">
    <location>
        <begin position="263"/>
        <end position="285"/>
    </location>
</feature>
<dbReference type="Pfam" id="PF17655">
    <property type="entry name" value="IRK_C"/>
    <property type="match status" value="1"/>
</dbReference>
<evidence type="ECO:0000256" key="11">
    <source>
        <dbReference type="RuleBase" id="RU003822"/>
    </source>
</evidence>
<feature type="compositionally biased region" description="Acidic residues" evidence="12">
    <location>
        <begin position="537"/>
        <end position="552"/>
    </location>
</feature>
<dbReference type="eggNOG" id="KOG3827">
    <property type="taxonomic scope" value="Eukaryota"/>
</dbReference>
<organism evidence="17">
    <name type="scientific">Salpingoeca rosetta (strain ATCC 50818 / BSB-021)</name>
    <dbReference type="NCBI Taxonomy" id="946362"/>
    <lineage>
        <taxon>Eukaryota</taxon>
        <taxon>Choanoflagellata</taxon>
        <taxon>Craspedida</taxon>
        <taxon>Salpingoecidae</taxon>
        <taxon>Salpingoeca</taxon>
    </lineage>
</organism>
<dbReference type="AlphaFoldDB" id="F2U026"/>
<feature type="compositionally biased region" description="Basic and acidic residues" evidence="12">
    <location>
        <begin position="612"/>
        <end position="626"/>
    </location>
</feature>
<feature type="compositionally biased region" description="Polar residues" evidence="12">
    <location>
        <begin position="766"/>
        <end position="788"/>
    </location>
</feature>
<evidence type="ECO:0000256" key="3">
    <source>
        <dbReference type="ARBA" id="ARBA00022538"/>
    </source>
</evidence>
<comment type="similarity">
    <text evidence="11">Belongs to the inward rectifier-type potassium channel (TC 1.A.2.1) family.</text>
</comment>
<dbReference type="Gene3D" id="2.60.40.1400">
    <property type="entry name" value="G protein-activated inward rectifier potassium channel 1"/>
    <property type="match status" value="1"/>
</dbReference>
<dbReference type="PRINTS" id="PR01320">
    <property type="entry name" value="KIRCHANNEL"/>
</dbReference>
<feature type="compositionally biased region" description="Basic residues" evidence="12">
    <location>
        <begin position="639"/>
        <end position="658"/>
    </location>
</feature>
<keyword evidence="4 11" id="KW-0812">Transmembrane</keyword>
<dbReference type="InterPro" id="IPR041647">
    <property type="entry name" value="IRK_C"/>
</dbReference>
<keyword evidence="9 13" id="KW-0472">Membrane</keyword>
<evidence type="ECO:0000256" key="12">
    <source>
        <dbReference type="SAM" id="MobiDB-lite"/>
    </source>
</evidence>
<dbReference type="InterPro" id="IPR013518">
    <property type="entry name" value="K_chnl_inward-rec_Kir_cyto"/>
</dbReference>
<dbReference type="InParanoid" id="F2U026"/>
<feature type="compositionally biased region" description="Low complexity" evidence="12">
    <location>
        <begin position="70"/>
        <end position="102"/>
    </location>
</feature>
<dbReference type="PANTHER" id="PTHR11767:SF102">
    <property type="entry name" value="INWARDLY RECTIFYING POTASSIUM CHANNEL 1, ISOFORM F"/>
    <property type="match status" value="1"/>
</dbReference>
<dbReference type="InterPro" id="IPR040445">
    <property type="entry name" value="Kir_TM"/>
</dbReference>
<dbReference type="InterPro" id="IPR014756">
    <property type="entry name" value="Ig_E-set"/>
</dbReference>
<feature type="domain" description="Potassium channel inwardly rectifying transmembrane" evidence="14">
    <location>
        <begin position="227"/>
        <end position="356"/>
    </location>
</feature>
<keyword evidence="17" id="KW-1185">Reference proteome</keyword>
<evidence type="ECO:0000256" key="2">
    <source>
        <dbReference type="ARBA" id="ARBA00022448"/>
    </source>
</evidence>
<feature type="region of interest" description="Disordered" evidence="12">
    <location>
        <begin position="533"/>
        <end position="566"/>
    </location>
</feature>
<dbReference type="GeneID" id="16077912"/>
<dbReference type="SUPFAM" id="SSF81296">
    <property type="entry name" value="E set domains"/>
    <property type="match status" value="1"/>
</dbReference>
<dbReference type="GO" id="GO:0034765">
    <property type="term" value="P:regulation of monoatomic ion transmembrane transport"/>
    <property type="evidence" value="ECO:0007669"/>
    <property type="project" value="TreeGrafter"/>
</dbReference>
<gene>
    <name evidence="16" type="ORF">PTSG_01342</name>
</gene>
<dbReference type="Pfam" id="PF01007">
    <property type="entry name" value="IRK"/>
    <property type="match status" value="1"/>
</dbReference>
<feature type="region of interest" description="Disordered" evidence="12">
    <location>
        <begin position="50"/>
        <end position="161"/>
    </location>
</feature>
<evidence type="ECO:0000256" key="9">
    <source>
        <dbReference type="ARBA" id="ARBA00023136"/>
    </source>
</evidence>
<evidence type="ECO:0000256" key="10">
    <source>
        <dbReference type="ARBA" id="ARBA00023303"/>
    </source>
</evidence>
<keyword evidence="7 13" id="KW-1133">Transmembrane helix</keyword>
<evidence type="ECO:0000256" key="6">
    <source>
        <dbReference type="ARBA" id="ARBA00022958"/>
    </source>
</evidence>
<dbReference type="OrthoDB" id="273257at2759"/>